<reference evidence="2" key="2">
    <citation type="submission" date="2018-05" db="EMBL/GenBank/DDBJ databases">
        <title>OpunRS2 (Oryza punctata Reference Sequence Version 2).</title>
        <authorList>
            <person name="Zhang J."/>
            <person name="Kudrna D."/>
            <person name="Lee S."/>
            <person name="Talag J."/>
            <person name="Welchert J."/>
            <person name="Wing R.A."/>
        </authorList>
    </citation>
    <scope>NUCLEOTIDE SEQUENCE [LARGE SCALE GENOMIC DNA]</scope>
</reference>
<evidence type="ECO:0000256" key="1">
    <source>
        <dbReference type="SAM" id="MobiDB-lite"/>
    </source>
</evidence>
<dbReference type="EnsemblPlants" id="OPUNC02G24220.1">
    <property type="protein sequence ID" value="OPUNC02G24220.1"/>
    <property type="gene ID" value="OPUNC02G24220"/>
</dbReference>
<keyword evidence="3" id="KW-1185">Reference proteome</keyword>
<proteinExistence type="predicted"/>
<evidence type="ECO:0000313" key="2">
    <source>
        <dbReference type="EnsemblPlants" id="OPUNC02G24220.1"/>
    </source>
</evidence>
<protein>
    <submittedName>
        <fullName evidence="2">Uncharacterized protein</fullName>
    </submittedName>
</protein>
<organism evidence="2">
    <name type="scientific">Oryza punctata</name>
    <name type="common">Red rice</name>
    <dbReference type="NCBI Taxonomy" id="4537"/>
    <lineage>
        <taxon>Eukaryota</taxon>
        <taxon>Viridiplantae</taxon>
        <taxon>Streptophyta</taxon>
        <taxon>Embryophyta</taxon>
        <taxon>Tracheophyta</taxon>
        <taxon>Spermatophyta</taxon>
        <taxon>Magnoliopsida</taxon>
        <taxon>Liliopsida</taxon>
        <taxon>Poales</taxon>
        <taxon>Poaceae</taxon>
        <taxon>BOP clade</taxon>
        <taxon>Oryzoideae</taxon>
        <taxon>Oryzeae</taxon>
        <taxon>Oryzinae</taxon>
        <taxon>Oryza</taxon>
    </lineage>
</organism>
<sequence>MGGGGGAEHRREFDLRLAALSRNRSLQSADAASLPPQPPTDAASLPPVEAEHREAEVGPQQRSAPPPPP</sequence>
<evidence type="ECO:0000313" key="3">
    <source>
        <dbReference type="Proteomes" id="UP000026962"/>
    </source>
</evidence>
<reference evidence="2" key="1">
    <citation type="submission" date="2015-04" db="UniProtKB">
        <authorList>
            <consortium name="EnsemblPlants"/>
        </authorList>
    </citation>
    <scope>IDENTIFICATION</scope>
</reference>
<name>A0A0E0K357_ORYPU</name>
<dbReference type="Proteomes" id="UP000026962">
    <property type="component" value="Chromosome 2"/>
</dbReference>
<feature type="region of interest" description="Disordered" evidence="1">
    <location>
        <begin position="23"/>
        <end position="69"/>
    </location>
</feature>
<dbReference type="AlphaFoldDB" id="A0A0E0K357"/>
<dbReference type="Gramene" id="OPUNC02G24220.1">
    <property type="protein sequence ID" value="OPUNC02G24220.1"/>
    <property type="gene ID" value="OPUNC02G24220"/>
</dbReference>
<dbReference type="HOGENOM" id="CLU_2780259_0_0_1"/>
<accession>A0A0E0K357</accession>